<sequence length="138" mass="15614">MVRRATAAGSISCHFSCSCAPMLDDAIPEISSECIRMDHLFLRFLPVFRQRSNFQLNPVAEVQDPQQGFIHGVGFNRLQQQQQEFANRTSAPRRNFAFCACIAIKLMNASLRACFENRNHHRFNLVAAVLNVLGLMCL</sequence>
<evidence type="ECO:0000313" key="2">
    <source>
        <dbReference type="Proteomes" id="UP001497516"/>
    </source>
</evidence>
<dbReference type="Proteomes" id="UP001497516">
    <property type="component" value="Chromosome 4"/>
</dbReference>
<organism evidence="1 2">
    <name type="scientific">Linum trigynum</name>
    <dbReference type="NCBI Taxonomy" id="586398"/>
    <lineage>
        <taxon>Eukaryota</taxon>
        <taxon>Viridiplantae</taxon>
        <taxon>Streptophyta</taxon>
        <taxon>Embryophyta</taxon>
        <taxon>Tracheophyta</taxon>
        <taxon>Spermatophyta</taxon>
        <taxon>Magnoliopsida</taxon>
        <taxon>eudicotyledons</taxon>
        <taxon>Gunneridae</taxon>
        <taxon>Pentapetalae</taxon>
        <taxon>rosids</taxon>
        <taxon>fabids</taxon>
        <taxon>Malpighiales</taxon>
        <taxon>Linaceae</taxon>
        <taxon>Linum</taxon>
    </lineage>
</organism>
<proteinExistence type="predicted"/>
<dbReference type="EMBL" id="OZ034817">
    <property type="protein sequence ID" value="CAL1385842.1"/>
    <property type="molecule type" value="Genomic_DNA"/>
</dbReference>
<dbReference type="AlphaFoldDB" id="A0AAV2EJ99"/>
<gene>
    <name evidence="1" type="ORF">LTRI10_LOCUS26951</name>
</gene>
<evidence type="ECO:0000313" key="1">
    <source>
        <dbReference type="EMBL" id="CAL1385842.1"/>
    </source>
</evidence>
<name>A0AAV2EJ99_9ROSI</name>
<keyword evidence="2" id="KW-1185">Reference proteome</keyword>
<dbReference type="PROSITE" id="PS51257">
    <property type="entry name" value="PROKAR_LIPOPROTEIN"/>
    <property type="match status" value="1"/>
</dbReference>
<accession>A0AAV2EJ99</accession>
<reference evidence="1 2" key="1">
    <citation type="submission" date="2024-04" db="EMBL/GenBank/DDBJ databases">
        <authorList>
            <person name="Fracassetti M."/>
        </authorList>
    </citation>
    <scope>NUCLEOTIDE SEQUENCE [LARGE SCALE GENOMIC DNA]</scope>
</reference>
<protein>
    <submittedName>
        <fullName evidence="1">Uncharacterized protein</fullName>
    </submittedName>
</protein>